<keyword evidence="1" id="KW-1185">Reference proteome</keyword>
<reference evidence="2" key="1">
    <citation type="submission" date="2016-11" db="UniProtKB">
        <authorList>
            <consortium name="WormBaseParasite"/>
        </authorList>
    </citation>
    <scope>IDENTIFICATION</scope>
</reference>
<proteinExistence type="predicted"/>
<evidence type="ECO:0000313" key="2">
    <source>
        <dbReference type="WBParaSite" id="MhA1_Contig1869.frz3.gene1"/>
    </source>
</evidence>
<dbReference type="AlphaFoldDB" id="A0A1I8BBW9"/>
<sequence length="34" mass="3868">WQSALGKQLPIYSNSNCYLSENVAITLAYNYKSK</sequence>
<dbReference type="Proteomes" id="UP000095281">
    <property type="component" value="Unplaced"/>
</dbReference>
<name>A0A1I8BBW9_MELHA</name>
<evidence type="ECO:0000313" key="1">
    <source>
        <dbReference type="Proteomes" id="UP000095281"/>
    </source>
</evidence>
<protein>
    <submittedName>
        <fullName evidence="2">Activation associated secreted protein</fullName>
    </submittedName>
</protein>
<dbReference type="WBParaSite" id="MhA1_Contig1869.frz3.gene1">
    <property type="protein sequence ID" value="MhA1_Contig1869.frz3.gene1"/>
    <property type="gene ID" value="MhA1_Contig1869.frz3.gene1"/>
</dbReference>
<accession>A0A1I8BBW9</accession>
<organism evidence="1 2">
    <name type="scientific">Meloidogyne hapla</name>
    <name type="common">Root-knot nematode worm</name>
    <dbReference type="NCBI Taxonomy" id="6305"/>
    <lineage>
        <taxon>Eukaryota</taxon>
        <taxon>Metazoa</taxon>
        <taxon>Ecdysozoa</taxon>
        <taxon>Nematoda</taxon>
        <taxon>Chromadorea</taxon>
        <taxon>Rhabditida</taxon>
        <taxon>Tylenchina</taxon>
        <taxon>Tylenchomorpha</taxon>
        <taxon>Tylenchoidea</taxon>
        <taxon>Meloidogynidae</taxon>
        <taxon>Meloidogyninae</taxon>
        <taxon>Meloidogyne</taxon>
    </lineage>
</organism>